<dbReference type="SUPFAM" id="SSF52540">
    <property type="entry name" value="P-loop containing nucleoside triphosphate hydrolases"/>
    <property type="match status" value="1"/>
</dbReference>
<dbReference type="GO" id="GO:0006302">
    <property type="term" value="P:double-strand break repair"/>
    <property type="evidence" value="ECO:0007669"/>
    <property type="project" value="InterPro"/>
</dbReference>
<name>A0A255H2S7_9ACTN</name>
<evidence type="ECO:0000256" key="8">
    <source>
        <dbReference type="PIRNR" id="PIRNR003128"/>
    </source>
</evidence>
<keyword evidence="3" id="KW-0547">Nucleotide-binding</keyword>
<keyword evidence="6 8" id="KW-0234">DNA repair</keyword>
<dbReference type="GO" id="GO:0009432">
    <property type="term" value="P:SOS response"/>
    <property type="evidence" value="ECO:0007669"/>
    <property type="project" value="TreeGrafter"/>
</dbReference>
<evidence type="ECO:0000259" key="10">
    <source>
        <dbReference type="Pfam" id="PF13476"/>
    </source>
</evidence>
<proteinExistence type="inferred from homology"/>
<dbReference type="AlphaFoldDB" id="A0A255H2S7"/>
<dbReference type="GO" id="GO:0005524">
    <property type="term" value="F:ATP binding"/>
    <property type="evidence" value="ECO:0007669"/>
    <property type="project" value="UniProtKB-KW"/>
</dbReference>
<dbReference type="Pfam" id="PF13476">
    <property type="entry name" value="AAA_23"/>
    <property type="match status" value="1"/>
</dbReference>
<evidence type="ECO:0000256" key="7">
    <source>
        <dbReference type="ARBA" id="ARBA00033408"/>
    </source>
</evidence>
<dbReference type="Gene3D" id="3.40.50.300">
    <property type="entry name" value="P-loop containing nucleotide triphosphate hydrolases"/>
    <property type="match status" value="2"/>
</dbReference>
<keyword evidence="5" id="KW-0067">ATP-binding</keyword>
<dbReference type="FunFam" id="3.40.50.300:FF:000356">
    <property type="entry name" value="DNA repair protein RecN"/>
    <property type="match status" value="1"/>
</dbReference>
<dbReference type="Proteomes" id="UP000216311">
    <property type="component" value="Unassembled WGS sequence"/>
</dbReference>
<dbReference type="NCBIfam" id="TIGR00634">
    <property type="entry name" value="recN"/>
    <property type="match status" value="1"/>
</dbReference>
<accession>A0A255H2S7</accession>
<evidence type="ECO:0000256" key="5">
    <source>
        <dbReference type="ARBA" id="ARBA00022840"/>
    </source>
</evidence>
<dbReference type="GO" id="GO:0016887">
    <property type="term" value="F:ATP hydrolysis activity"/>
    <property type="evidence" value="ECO:0007669"/>
    <property type="project" value="InterPro"/>
</dbReference>
<protein>
    <recommendedName>
        <fullName evidence="2 8">DNA repair protein RecN</fullName>
    </recommendedName>
    <alternativeName>
        <fullName evidence="7 8">Recombination protein N</fullName>
    </alternativeName>
</protein>
<evidence type="ECO:0000313" key="12">
    <source>
        <dbReference type="Proteomes" id="UP000216311"/>
    </source>
</evidence>
<dbReference type="RefSeq" id="WP_094363853.1">
    <property type="nucleotide sequence ID" value="NZ_NMVQ01000012.1"/>
</dbReference>
<keyword evidence="4 8" id="KW-0227">DNA damage</keyword>
<dbReference type="InterPro" id="IPR038729">
    <property type="entry name" value="Rad50/SbcC_AAA"/>
</dbReference>
<comment type="function">
    <text evidence="8">May be involved in recombinational repair of damaged DNA.</text>
</comment>
<dbReference type="CDD" id="cd03241">
    <property type="entry name" value="ABC_RecN"/>
    <property type="match status" value="1"/>
</dbReference>
<reference evidence="11 12" key="1">
    <citation type="submission" date="2017-07" db="EMBL/GenBank/DDBJ databases">
        <title>Draft whole genome sequences of clinical Proprionibacteriaceae strains.</title>
        <authorList>
            <person name="Bernier A.-M."/>
            <person name="Bernard K."/>
            <person name="Domingo M.-C."/>
        </authorList>
    </citation>
    <scope>NUCLEOTIDE SEQUENCE [LARGE SCALE GENOMIC DNA]</scope>
    <source>
        <strain evidence="11 12">NML 130396</strain>
    </source>
</reference>
<dbReference type="PANTHER" id="PTHR11059">
    <property type="entry name" value="DNA REPAIR PROTEIN RECN"/>
    <property type="match status" value="1"/>
</dbReference>
<dbReference type="InterPro" id="IPR004604">
    <property type="entry name" value="DNA_recomb/repair_RecN"/>
</dbReference>
<dbReference type="GO" id="GO:0006310">
    <property type="term" value="P:DNA recombination"/>
    <property type="evidence" value="ECO:0007669"/>
    <property type="project" value="InterPro"/>
</dbReference>
<evidence type="ECO:0000256" key="3">
    <source>
        <dbReference type="ARBA" id="ARBA00022741"/>
    </source>
</evidence>
<evidence type="ECO:0000256" key="1">
    <source>
        <dbReference type="ARBA" id="ARBA00009441"/>
    </source>
</evidence>
<feature type="region of interest" description="Disordered" evidence="9">
    <location>
        <begin position="554"/>
        <end position="586"/>
    </location>
</feature>
<dbReference type="GO" id="GO:0043590">
    <property type="term" value="C:bacterial nucleoid"/>
    <property type="evidence" value="ECO:0007669"/>
    <property type="project" value="TreeGrafter"/>
</dbReference>
<dbReference type="PANTHER" id="PTHR11059:SF0">
    <property type="entry name" value="DNA REPAIR PROTEIN RECN"/>
    <property type="match status" value="1"/>
</dbReference>
<dbReference type="PIRSF" id="PIRSF003128">
    <property type="entry name" value="RecN"/>
    <property type="match status" value="1"/>
</dbReference>
<dbReference type="EMBL" id="NMVQ01000012">
    <property type="protein sequence ID" value="OYO22108.1"/>
    <property type="molecule type" value="Genomic_DNA"/>
</dbReference>
<sequence>MISELRITNLGVIDEATIELPAGLTVVTGETGAGKTMVVTGLGLLLGLRADPGAIRRGADRARVEGVFANLPAGVAEQVTELGGELDDEELLVARQLSSGRSRSFVGGAGVPASAQQEVAERLVTIHGQSEQVRLAAPTRQRELLDRAAGPELATVLADYRADHRAREAAAAELGSLREHARERAREADLLRFGLDEVAQVDPQPGEDAELAAEAQRLQAVDDLRLAAHTAVVALAGDEDSIDAGSALTAAATARKALDAAAGQDPELEQLAGRAGEVMVLAGELAQDLSGYLAGLEADPARLEAIAARRSALQGLTRKYGDTVDDVLAWAGEAAARLGGLTGDDDRIAELVTQIASLDKRLAERAAELTRLRTAAADRLAAAVIEELAALAMPHARLEFALTALDRLGPHGADQVVLQFTANPGSEPRPLAKVASGGELSRIRLGLEVVLADAEERTTFVFDEVDAGVGGRVAVEIGRRLARLAEHHQVLVVTHLAQVAAFADRHLVVQKASDGQVTTSGVRLVDGPDREAELARMMAGIETSESSLAHARELLAEAGRGSAGPARAPQQGKRATSEKTAPGARG</sequence>
<evidence type="ECO:0000256" key="6">
    <source>
        <dbReference type="ARBA" id="ARBA00023204"/>
    </source>
</evidence>
<dbReference type="OrthoDB" id="9806954at2"/>
<evidence type="ECO:0000256" key="9">
    <source>
        <dbReference type="SAM" id="MobiDB-lite"/>
    </source>
</evidence>
<feature type="compositionally biased region" description="Low complexity" evidence="9">
    <location>
        <begin position="556"/>
        <end position="569"/>
    </location>
</feature>
<dbReference type="InterPro" id="IPR027417">
    <property type="entry name" value="P-loop_NTPase"/>
</dbReference>
<evidence type="ECO:0000256" key="2">
    <source>
        <dbReference type="ARBA" id="ARBA00021315"/>
    </source>
</evidence>
<evidence type="ECO:0000313" key="11">
    <source>
        <dbReference type="EMBL" id="OYO22108.1"/>
    </source>
</evidence>
<keyword evidence="12" id="KW-1185">Reference proteome</keyword>
<organism evidence="11 12">
    <name type="scientific">Enemella dayhoffiae</name>
    <dbReference type="NCBI Taxonomy" id="2016507"/>
    <lineage>
        <taxon>Bacteria</taxon>
        <taxon>Bacillati</taxon>
        <taxon>Actinomycetota</taxon>
        <taxon>Actinomycetes</taxon>
        <taxon>Propionibacteriales</taxon>
        <taxon>Propionibacteriaceae</taxon>
        <taxon>Enemella</taxon>
    </lineage>
</organism>
<comment type="similarity">
    <text evidence="1 8">Belongs to the RecN family.</text>
</comment>
<comment type="caution">
    <text evidence="11">The sequence shown here is derived from an EMBL/GenBank/DDBJ whole genome shotgun (WGS) entry which is preliminary data.</text>
</comment>
<gene>
    <name evidence="11" type="primary">recN</name>
    <name evidence="11" type="ORF">CGZ93_09415</name>
</gene>
<feature type="domain" description="Rad50/SbcC-type AAA" evidence="10">
    <location>
        <begin position="4"/>
        <end position="58"/>
    </location>
</feature>
<evidence type="ECO:0000256" key="4">
    <source>
        <dbReference type="ARBA" id="ARBA00022763"/>
    </source>
</evidence>